<dbReference type="PIRSF" id="PIRSF011396">
    <property type="entry name" value="Trp_halogenase"/>
    <property type="match status" value="1"/>
</dbReference>
<dbReference type="InterPro" id="IPR006905">
    <property type="entry name" value="Flavin_halogenase"/>
</dbReference>
<dbReference type="PANTHER" id="PTHR43747">
    <property type="entry name" value="FAD-BINDING PROTEIN"/>
    <property type="match status" value="1"/>
</dbReference>
<sequence length="509" mass="57130">MTSVTHDRAEGDRRIRSIAVIGGGSAGWMAAATLARILGRDYAAVTLVESDEIGIVGVGEATIPQMATFNRMLGIDEDDFIRRTQGSFKLGIEFVDWGRRGHRYFHPFGHYGVNMGGVSFHAHWLKLHRAGEAPSIDDWSLQAMAAREGKFMRSIDAGRSPLSDIAYAYHFDAGLYAAYLRSYAEERGVVRREGRIVEVRLRGGDGHVEAVLLEDGTRIEADLFIDCSGFRSLLLGQALGVEHIDWSHWLPCDRAVAVPCESVATLAPYTRSTARAAGWQWRIPLQHRIGNGHVYASSHISDDEATAVLLANLDGPPLAEPRYVPFRTGHRAKFWERNVVALGLASGFMEPLESTSLWMVQSGIARLMAMFPDRDFDAATRDRYNRILTTEYEEIRDFLILHYHVTQRDDTPFWEACRTMAIPERLAEKIRVFAAHGRVFRENEELFNDTSWFAVMLGQMLRPAAHDPVADVWSLADTRERLAKIRTAIANSADYMPDHRAFIAEHCAA</sequence>
<organism evidence="1 2">
    <name type="scientific">Sphingomonas japonica</name>
    <dbReference type="NCBI Taxonomy" id="511662"/>
    <lineage>
        <taxon>Bacteria</taxon>
        <taxon>Pseudomonadati</taxon>
        <taxon>Pseudomonadota</taxon>
        <taxon>Alphaproteobacteria</taxon>
        <taxon>Sphingomonadales</taxon>
        <taxon>Sphingomonadaceae</taxon>
        <taxon>Sphingomonas</taxon>
    </lineage>
</organism>
<evidence type="ECO:0000313" key="2">
    <source>
        <dbReference type="Proteomes" id="UP000788153"/>
    </source>
</evidence>
<reference evidence="1 2" key="1">
    <citation type="submission" date="2020-03" db="EMBL/GenBank/DDBJ databases">
        <title>Genomic Encyclopedia of Type Strains, Phase IV (KMG-IV): sequencing the most valuable type-strain genomes for metagenomic binning, comparative biology and taxonomic classification.</title>
        <authorList>
            <person name="Goeker M."/>
        </authorList>
    </citation>
    <scope>NUCLEOTIDE SEQUENCE [LARGE SCALE GENOMIC DNA]</scope>
    <source>
        <strain evidence="1 2">DSM 22753</strain>
    </source>
</reference>
<dbReference type="InterPro" id="IPR033856">
    <property type="entry name" value="Trp_halogen"/>
</dbReference>
<dbReference type="PANTHER" id="PTHR43747:SF4">
    <property type="entry name" value="FLAVIN-DEPENDENT TRYPTOPHAN HALOGENASE"/>
    <property type="match status" value="1"/>
</dbReference>
<proteinExistence type="predicted"/>
<dbReference type="RefSeq" id="WP_140048229.1">
    <property type="nucleotide sequence ID" value="NZ_BAAAEV010000001.1"/>
</dbReference>
<dbReference type="InterPro" id="IPR036188">
    <property type="entry name" value="FAD/NAD-bd_sf"/>
</dbReference>
<dbReference type="GO" id="GO:0016491">
    <property type="term" value="F:oxidoreductase activity"/>
    <property type="evidence" value="ECO:0007669"/>
    <property type="project" value="UniProtKB-KW"/>
</dbReference>
<dbReference type="InterPro" id="IPR050816">
    <property type="entry name" value="Flavin-dep_Halogenase_NPB"/>
</dbReference>
<dbReference type="Proteomes" id="UP000788153">
    <property type="component" value="Unassembled WGS sequence"/>
</dbReference>
<keyword evidence="2" id="KW-1185">Reference proteome</keyword>
<gene>
    <name evidence="1" type="ORF">FHT01_000591</name>
</gene>
<dbReference type="EMBL" id="JAASQP010000001">
    <property type="protein sequence ID" value="NIJ23049.1"/>
    <property type="molecule type" value="Genomic_DNA"/>
</dbReference>
<keyword evidence="1" id="KW-0560">Oxidoreductase</keyword>
<protein>
    <submittedName>
        <fullName evidence="1">Tryptophan halogenase</fullName>
        <ecNumber evidence="1">1.14.19.9</ecNumber>
    </submittedName>
</protein>
<accession>A0ABX0TXM2</accession>
<comment type="caution">
    <text evidence="1">The sequence shown here is derived from an EMBL/GenBank/DDBJ whole genome shotgun (WGS) entry which is preliminary data.</text>
</comment>
<dbReference type="Gene3D" id="3.50.50.60">
    <property type="entry name" value="FAD/NAD(P)-binding domain"/>
    <property type="match status" value="1"/>
</dbReference>
<name>A0ABX0TXM2_9SPHN</name>
<dbReference type="SUPFAM" id="SSF51905">
    <property type="entry name" value="FAD/NAD(P)-binding domain"/>
    <property type="match status" value="1"/>
</dbReference>
<dbReference type="EC" id="1.14.19.9" evidence="1"/>
<evidence type="ECO:0000313" key="1">
    <source>
        <dbReference type="EMBL" id="NIJ23049.1"/>
    </source>
</evidence>
<dbReference type="Pfam" id="PF04820">
    <property type="entry name" value="Trp_halogenase"/>
    <property type="match status" value="1"/>
</dbReference>